<dbReference type="Proteomes" id="UP000078200">
    <property type="component" value="Unassembled WGS sequence"/>
</dbReference>
<protein>
    <recommendedName>
        <fullName evidence="4">BPTI/Kunitz inhibitor domain-containing protein</fullName>
    </recommendedName>
</protein>
<dbReference type="Pfam" id="PF00014">
    <property type="entry name" value="Kunitz_BPTI"/>
    <property type="match status" value="1"/>
</dbReference>
<accession>A0A1A9URN3</accession>
<keyword evidence="1" id="KW-0646">Protease inhibitor</keyword>
<keyword evidence="2" id="KW-0722">Serine protease inhibitor</keyword>
<dbReference type="InterPro" id="IPR020901">
    <property type="entry name" value="Prtase_inh_Kunz-CS"/>
</dbReference>
<proteinExistence type="predicted"/>
<dbReference type="STRING" id="7395.A0A1A9URN3"/>
<feature type="chain" id="PRO_5008398756" description="BPTI/Kunitz inhibitor domain-containing protein" evidence="3">
    <location>
        <begin position="24"/>
        <end position="94"/>
    </location>
</feature>
<evidence type="ECO:0000256" key="3">
    <source>
        <dbReference type="SAM" id="SignalP"/>
    </source>
</evidence>
<dbReference type="InterPro" id="IPR036880">
    <property type="entry name" value="Kunitz_BPTI_sf"/>
</dbReference>
<reference evidence="5" key="1">
    <citation type="submission" date="2020-05" db="UniProtKB">
        <authorList>
            <consortium name="EnsemblMetazoa"/>
        </authorList>
    </citation>
    <scope>IDENTIFICATION</scope>
    <source>
        <strain evidence="5">TTRI</strain>
    </source>
</reference>
<dbReference type="SMART" id="SM00131">
    <property type="entry name" value="KU"/>
    <property type="match status" value="1"/>
</dbReference>
<dbReference type="VEuPathDB" id="VectorBase:GAUT013119"/>
<organism evidence="5 6">
    <name type="scientific">Glossina austeni</name>
    <name type="common">Savannah tsetse fly</name>
    <dbReference type="NCBI Taxonomy" id="7395"/>
    <lineage>
        <taxon>Eukaryota</taxon>
        <taxon>Metazoa</taxon>
        <taxon>Ecdysozoa</taxon>
        <taxon>Arthropoda</taxon>
        <taxon>Hexapoda</taxon>
        <taxon>Insecta</taxon>
        <taxon>Pterygota</taxon>
        <taxon>Neoptera</taxon>
        <taxon>Endopterygota</taxon>
        <taxon>Diptera</taxon>
        <taxon>Brachycera</taxon>
        <taxon>Muscomorpha</taxon>
        <taxon>Hippoboscoidea</taxon>
        <taxon>Glossinidae</taxon>
        <taxon>Glossina</taxon>
    </lineage>
</organism>
<dbReference type="InterPro" id="IPR002223">
    <property type="entry name" value="Kunitz_BPTI"/>
</dbReference>
<dbReference type="AlphaFoldDB" id="A0A1A9URN3"/>
<dbReference type="InterPro" id="IPR050098">
    <property type="entry name" value="TFPI/VKTCI-like"/>
</dbReference>
<dbReference type="PRINTS" id="PR00759">
    <property type="entry name" value="BASICPTASE"/>
</dbReference>
<dbReference type="GO" id="GO:0004867">
    <property type="term" value="F:serine-type endopeptidase inhibitor activity"/>
    <property type="evidence" value="ECO:0007669"/>
    <property type="project" value="UniProtKB-KW"/>
</dbReference>
<feature type="signal peptide" evidence="3">
    <location>
        <begin position="1"/>
        <end position="23"/>
    </location>
</feature>
<dbReference type="Gene3D" id="4.10.410.10">
    <property type="entry name" value="Pancreatic trypsin inhibitor Kunitz domain"/>
    <property type="match status" value="1"/>
</dbReference>
<evidence type="ECO:0000256" key="1">
    <source>
        <dbReference type="ARBA" id="ARBA00022690"/>
    </source>
</evidence>
<sequence>MKLFKGLFVIVAAVISVTSGAASIDDVDVHGEAICSLPHSAQVAHRSAACFARIPSWTYRLDNNQCVQFEYNGCGGNANRFFTLYACEDACKKY</sequence>
<evidence type="ECO:0000256" key="2">
    <source>
        <dbReference type="ARBA" id="ARBA00022900"/>
    </source>
</evidence>
<evidence type="ECO:0000259" key="4">
    <source>
        <dbReference type="PROSITE" id="PS50279"/>
    </source>
</evidence>
<name>A0A1A9URN3_GLOAU</name>
<dbReference type="EnsemblMetazoa" id="GAUT013119-RA">
    <property type="protein sequence ID" value="GAUT013119-PA"/>
    <property type="gene ID" value="GAUT013119"/>
</dbReference>
<evidence type="ECO:0000313" key="5">
    <source>
        <dbReference type="EnsemblMetazoa" id="GAUT013119-PA"/>
    </source>
</evidence>
<keyword evidence="6" id="KW-1185">Reference proteome</keyword>
<dbReference type="PROSITE" id="PS00280">
    <property type="entry name" value="BPTI_KUNITZ_1"/>
    <property type="match status" value="1"/>
</dbReference>
<dbReference type="SUPFAM" id="SSF57362">
    <property type="entry name" value="BPTI-like"/>
    <property type="match status" value="1"/>
</dbReference>
<dbReference type="PROSITE" id="PS50279">
    <property type="entry name" value="BPTI_KUNITZ_2"/>
    <property type="match status" value="1"/>
</dbReference>
<evidence type="ECO:0000313" key="6">
    <source>
        <dbReference type="Proteomes" id="UP000078200"/>
    </source>
</evidence>
<feature type="domain" description="BPTI/Kunitz inhibitor" evidence="4">
    <location>
        <begin position="35"/>
        <end position="91"/>
    </location>
</feature>
<dbReference type="PANTHER" id="PTHR10083">
    <property type="entry name" value="KUNITZ-TYPE PROTEASE INHIBITOR-RELATED"/>
    <property type="match status" value="1"/>
</dbReference>
<keyword evidence="3" id="KW-0732">Signal</keyword>